<dbReference type="AlphaFoldDB" id="A0AA88KM52"/>
<dbReference type="SUPFAM" id="SSF47473">
    <property type="entry name" value="EF-hand"/>
    <property type="match status" value="1"/>
</dbReference>
<name>A0AA88KM52_NAELO</name>
<feature type="region of interest" description="Disordered" evidence="2">
    <location>
        <begin position="1"/>
        <end position="21"/>
    </location>
</feature>
<evidence type="ECO:0000256" key="2">
    <source>
        <dbReference type="SAM" id="MobiDB-lite"/>
    </source>
</evidence>
<dbReference type="InterPro" id="IPR018247">
    <property type="entry name" value="EF_Hand_1_Ca_BS"/>
</dbReference>
<dbReference type="InterPro" id="IPR011992">
    <property type="entry name" value="EF-hand-dom_pair"/>
</dbReference>
<proteinExistence type="predicted"/>
<sequence>MLRSNLPNNSTMNTSKATINNDDLSENAQETCINDGQVPIETKEAQIGRVRATFGILDCNKDKKLDSSDLLKVLRKLRAPKEYLDNVDMMIWEVCDNNSKNFLMVSDLEEIVQRVKEEKKTSFIPDRLVNIVDFVSKDRKLTGYITASQCILLLHNRFGDNLKSVKLRNLFINSRTGEGNSKISFKEFLSQINIRKSLK</sequence>
<dbReference type="Proteomes" id="UP000816034">
    <property type="component" value="Unassembled WGS sequence"/>
</dbReference>
<gene>
    <name evidence="3" type="ORF">C9374_002303</name>
</gene>
<comment type="caution">
    <text evidence="3">The sequence shown here is derived from an EMBL/GenBank/DDBJ whole genome shotgun (WGS) entry which is preliminary data.</text>
</comment>
<organism evidence="3 4">
    <name type="scientific">Naegleria lovaniensis</name>
    <name type="common">Amoeba</name>
    <dbReference type="NCBI Taxonomy" id="51637"/>
    <lineage>
        <taxon>Eukaryota</taxon>
        <taxon>Discoba</taxon>
        <taxon>Heterolobosea</taxon>
        <taxon>Tetramitia</taxon>
        <taxon>Eutetramitia</taxon>
        <taxon>Vahlkampfiidae</taxon>
        <taxon>Naegleria</taxon>
    </lineage>
</organism>
<keyword evidence="1" id="KW-0106">Calcium</keyword>
<evidence type="ECO:0000256" key="1">
    <source>
        <dbReference type="ARBA" id="ARBA00022837"/>
    </source>
</evidence>
<protein>
    <recommendedName>
        <fullName evidence="5">EF-hand domain-containing protein</fullName>
    </recommendedName>
</protein>
<evidence type="ECO:0000313" key="4">
    <source>
        <dbReference type="Proteomes" id="UP000816034"/>
    </source>
</evidence>
<evidence type="ECO:0000313" key="3">
    <source>
        <dbReference type="EMBL" id="KAG2386559.1"/>
    </source>
</evidence>
<keyword evidence="4" id="KW-1185">Reference proteome</keyword>
<accession>A0AA88KM52</accession>
<dbReference type="EMBL" id="PYSW02000015">
    <property type="protein sequence ID" value="KAG2386559.1"/>
    <property type="molecule type" value="Genomic_DNA"/>
</dbReference>
<dbReference type="Gene3D" id="1.10.238.10">
    <property type="entry name" value="EF-hand"/>
    <property type="match status" value="1"/>
</dbReference>
<dbReference type="GeneID" id="68094759"/>
<dbReference type="RefSeq" id="XP_044550551.1">
    <property type="nucleotide sequence ID" value="XM_044691707.1"/>
</dbReference>
<reference evidence="3 4" key="1">
    <citation type="journal article" date="2018" name="BMC Genomics">
        <title>The genome of Naegleria lovaniensis, the basis for a comparative approach to unravel pathogenicity factors of the human pathogenic amoeba N. fowleri.</title>
        <authorList>
            <person name="Liechti N."/>
            <person name="Schurch N."/>
            <person name="Bruggmann R."/>
            <person name="Wittwer M."/>
        </authorList>
    </citation>
    <scope>NUCLEOTIDE SEQUENCE [LARGE SCALE GENOMIC DNA]</scope>
    <source>
        <strain evidence="3 4">ATCC 30569</strain>
    </source>
</reference>
<evidence type="ECO:0008006" key="5">
    <source>
        <dbReference type="Google" id="ProtNLM"/>
    </source>
</evidence>
<dbReference type="PROSITE" id="PS00018">
    <property type="entry name" value="EF_HAND_1"/>
    <property type="match status" value="1"/>
</dbReference>